<dbReference type="InterPro" id="IPR002104">
    <property type="entry name" value="Integrase_catalytic"/>
</dbReference>
<evidence type="ECO:0000256" key="1">
    <source>
        <dbReference type="ARBA" id="ARBA00008857"/>
    </source>
</evidence>
<accession>A0ABT8UZ88</accession>
<reference evidence="6 7" key="1">
    <citation type="submission" date="2023-07" db="EMBL/GenBank/DDBJ databases">
        <title>A novel proteolytic Acinetobacter species.</title>
        <authorList>
            <person name="Nemec A."/>
            <person name="Radolfova-Krizova L."/>
        </authorList>
    </citation>
    <scope>NUCLEOTIDE SEQUENCE [LARGE SCALE GENOMIC DNA]</scope>
    <source>
        <strain evidence="6 7">NIPH 1865</strain>
    </source>
</reference>
<organism evidence="6 7">
    <name type="scientific">Acinetobacter genomosp. 15BJ</name>
    <dbReference type="NCBI Taxonomy" id="106651"/>
    <lineage>
        <taxon>Bacteria</taxon>
        <taxon>Pseudomonadati</taxon>
        <taxon>Pseudomonadota</taxon>
        <taxon>Gammaproteobacteria</taxon>
        <taxon>Moraxellales</taxon>
        <taxon>Moraxellaceae</taxon>
        <taxon>Acinetobacter</taxon>
    </lineage>
</organism>
<comment type="caution">
    <text evidence="6">The sequence shown here is derived from an EMBL/GenBank/DDBJ whole genome shotgun (WGS) entry which is preliminary data.</text>
</comment>
<dbReference type="EMBL" id="JAUMJH010000037">
    <property type="protein sequence ID" value="MDO3658373.1"/>
    <property type="molecule type" value="Genomic_DNA"/>
</dbReference>
<dbReference type="RefSeq" id="WP_302897646.1">
    <property type="nucleotide sequence ID" value="NZ_JAUMJH010000037.1"/>
</dbReference>
<dbReference type="Gene3D" id="1.10.443.10">
    <property type="entry name" value="Intergrase catalytic core"/>
    <property type="match status" value="1"/>
</dbReference>
<dbReference type="InterPro" id="IPR010998">
    <property type="entry name" value="Integrase_recombinase_N"/>
</dbReference>
<dbReference type="PANTHER" id="PTHR30629">
    <property type="entry name" value="PROPHAGE INTEGRASE"/>
    <property type="match status" value="1"/>
</dbReference>
<dbReference type="InterPro" id="IPR011010">
    <property type="entry name" value="DNA_brk_join_enz"/>
</dbReference>
<dbReference type="PROSITE" id="PS51898">
    <property type="entry name" value="TYR_RECOMBINASE"/>
    <property type="match status" value="1"/>
</dbReference>
<dbReference type="CDD" id="cd00801">
    <property type="entry name" value="INT_P4_C"/>
    <property type="match status" value="1"/>
</dbReference>
<dbReference type="InterPro" id="IPR013762">
    <property type="entry name" value="Integrase-like_cat_sf"/>
</dbReference>
<evidence type="ECO:0000313" key="6">
    <source>
        <dbReference type="EMBL" id="MDO3658373.1"/>
    </source>
</evidence>
<keyword evidence="3" id="KW-0238">DNA-binding</keyword>
<dbReference type="Proteomes" id="UP001168902">
    <property type="component" value="Unassembled WGS sequence"/>
</dbReference>
<name>A0ABT8UZ88_9GAMM</name>
<dbReference type="Pfam" id="PF00589">
    <property type="entry name" value="Phage_integrase"/>
    <property type="match status" value="1"/>
</dbReference>
<keyword evidence="4" id="KW-0233">DNA recombination</keyword>
<keyword evidence="2" id="KW-0229">DNA integration</keyword>
<keyword evidence="7" id="KW-1185">Reference proteome</keyword>
<dbReference type="Pfam" id="PF22022">
    <property type="entry name" value="Phage_int_M"/>
    <property type="match status" value="1"/>
</dbReference>
<dbReference type="InterPro" id="IPR050808">
    <property type="entry name" value="Phage_Integrase"/>
</dbReference>
<sequence>MKTFDQCFSAHFETYKKSVQKQTGDARLGIFLNHISPVIGRLNMDEIRVQQLRPIFDKLEHQGKTKTLHKTHEIISQIFDYGIVIEECCEVNPAHPIKRFLAKHVEVNHPFLDESQIPKLFTQIRSKGRLSVQAKVALLLITYTAVRCNEAVKAKWQEFDFESRLWSIPAARMKMRNDHLVPLSKPVIDLLKSWKLKSKNSKYVFPKLNISNKHDYMQSWCLSRAISHTEFYKRQTVHGLRQRFSTSCYESNLWRDAAIELCLAHKIGGVVGVYNKAKYLEERRKIMQWYADNVQIWTKGFIADSELSA</sequence>
<evidence type="ECO:0000259" key="5">
    <source>
        <dbReference type="PROSITE" id="PS51898"/>
    </source>
</evidence>
<evidence type="ECO:0000256" key="4">
    <source>
        <dbReference type="ARBA" id="ARBA00023172"/>
    </source>
</evidence>
<dbReference type="Gene3D" id="1.10.150.130">
    <property type="match status" value="1"/>
</dbReference>
<dbReference type="InterPro" id="IPR053876">
    <property type="entry name" value="Phage_int_M"/>
</dbReference>
<evidence type="ECO:0000256" key="2">
    <source>
        <dbReference type="ARBA" id="ARBA00022908"/>
    </source>
</evidence>
<proteinExistence type="inferred from homology"/>
<evidence type="ECO:0000256" key="3">
    <source>
        <dbReference type="ARBA" id="ARBA00023125"/>
    </source>
</evidence>
<protein>
    <submittedName>
        <fullName evidence="6">Site-specific integrase</fullName>
    </submittedName>
</protein>
<dbReference type="PANTHER" id="PTHR30629:SF2">
    <property type="entry name" value="PROPHAGE INTEGRASE INTS-RELATED"/>
    <property type="match status" value="1"/>
</dbReference>
<feature type="domain" description="Tyr recombinase" evidence="5">
    <location>
        <begin position="107"/>
        <end position="288"/>
    </location>
</feature>
<evidence type="ECO:0000313" key="7">
    <source>
        <dbReference type="Proteomes" id="UP001168902"/>
    </source>
</evidence>
<dbReference type="SUPFAM" id="SSF56349">
    <property type="entry name" value="DNA breaking-rejoining enzymes"/>
    <property type="match status" value="1"/>
</dbReference>
<comment type="similarity">
    <text evidence="1">Belongs to the 'phage' integrase family.</text>
</comment>
<gene>
    <name evidence="6" type="ORF">Q3V53_14435</name>
</gene>